<evidence type="ECO:0000256" key="3">
    <source>
        <dbReference type="ARBA" id="ARBA00004961"/>
    </source>
</evidence>
<dbReference type="RefSeq" id="WP_320501958.1">
    <property type="nucleotide sequence ID" value="NZ_JAXCLX010000003.1"/>
</dbReference>
<dbReference type="PANTHER" id="PTHR11054">
    <property type="entry name" value="6-PHOSPHOGLUCONOLACTONASE"/>
    <property type="match status" value="1"/>
</dbReference>
<comment type="pathway">
    <text evidence="3 7">Carbohydrate degradation; pentose phosphate pathway; D-ribulose 5-phosphate from D-glucose 6-phosphate (oxidative stage): step 2/3.</text>
</comment>
<dbReference type="Proteomes" id="UP001271769">
    <property type="component" value="Unassembled WGS sequence"/>
</dbReference>
<organism evidence="9 10">
    <name type="scientific">Dongia rigui</name>
    <dbReference type="NCBI Taxonomy" id="940149"/>
    <lineage>
        <taxon>Bacteria</taxon>
        <taxon>Pseudomonadati</taxon>
        <taxon>Pseudomonadota</taxon>
        <taxon>Alphaproteobacteria</taxon>
        <taxon>Rhodospirillales</taxon>
        <taxon>Dongiaceae</taxon>
        <taxon>Dongia</taxon>
    </lineage>
</organism>
<proteinExistence type="inferred from homology"/>
<comment type="catalytic activity">
    <reaction evidence="1 7">
        <text>6-phospho-D-glucono-1,5-lactone + H2O = 6-phospho-D-gluconate + H(+)</text>
        <dbReference type="Rhea" id="RHEA:12556"/>
        <dbReference type="ChEBI" id="CHEBI:15377"/>
        <dbReference type="ChEBI" id="CHEBI:15378"/>
        <dbReference type="ChEBI" id="CHEBI:57955"/>
        <dbReference type="ChEBI" id="CHEBI:58759"/>
        <dbReference type="EC" id="3.1.1.31"/>
    </reaction>
</comment>
<comment type="caution">
    <text evidence="9">The sequence shown here is derived from an EMBL/GenBank/DDBJ whole genome shotgun (WGS) entry which is preliminary data.</text>
</comment>
<dbReference type="EC" id="3.1.1.31" evidence="5 7"/>
<protein>
    <recommendedName>
        <fullName evidence="6 7">6-phosphogluconolactonase</fullName>
        <shortName evidence="7">6PGL</shortName>
        <ecNumber evidence="5 7">3.1.1.31</ecNumber>
    </recommendedName>
</protein>
<comment type="function">
    <text evidence="2 7">Hydrolysis of 6-phosphogluconolactone to 6-phosphogluconate.</text>
</comment>
<dbReference type="NCBIfam" id="TIGR01198">
    <property type="entry name" value="pgl"/>
    <property type="match status" value="1"/>
</dbReference>
<dbReference type="Gene3D" id="3.40.50.1360">
    <property type="match status" value="1"/>
</dbReference>
<accession>A0ABU5E2P8</accession>
<feature type="domain" description="Glucosamine/galactosamine-6-phosphate isomerase" evidence="8">
    <location>
        <begin position="10"/>
        <end position="220"/>
    </location>
</feature>
<reference evidence="9 10" key="1">
    <citation type="journal article" date="2013" name="Antonie Van Leeuwenhoek">
        <title>Dongia rigui sp. nov., isolated from freshwater of a large wetland in Korea.</title>
        <authorList>
            <person name="Baik K.S."/>
            <person name="Hwang Y.M."/>
            <person name="Choi J.S."/>
            <person name="Kwon J."/>
            <person name="Seong C.N."/>
        </authorList>
    </citation>
    <scope>NUCLEOTIDE SEQUENCE [LARGE SCALE GENOMIC DNA]</scope>
    <source>
        <strain evidence="9 10">04SU4-P</strain>
    </source>
</reference>
<dbReference type="InterPro" id="IPR037171">
    <property type="entry name" value="NagB/RpiA_transferase-like"/>
</dbReference>
<sequence length="232" mass="24368">MTVRTAEYADRGALVAAVAAQIVKDLQAAVSAHGSAILIVPGGTTPVAVFEHLAATPFAWDKVTVVPCDERWVGIEHPDSNEGLIRRHLLQGEASAAGVLGLYRQTATPAEAVDAVAAALAKLPRPFSSVFLGMGEDGHFASLFPGRQQTPAALDLNNKADIMVLPEPAKGHPRIGLTLSALVDCSHVLLAVTGAEKRIVLDRAMADINADTYPIAALLRQTRTPVDIFTGA</sequence>
<dbReference type="InterPro" id="IPR005900">
    <property type="entry name" value="6-phosphogluconolactonase_DevB"/>
</dbReference>
<evidence type="ECO:0000256" key="7">
    <source>
        <dbReference type="RuleBase" id="RU365095"/>
    </source>
</evidence>
<keyword evidence="7 9" id="KW-0378">Hydrolase</keyword>
<evidence type="ECO:0000313" key="10">
    <source>
        <dbReference type="Proteomes" id="UP001271769"/>
    </source>
</evidence>
<evidence type="ECO:0000256" key="2">
    <source>
        <dbReference type="ARBA" id="ARBA00002681"/>
    </source>
</evidence>
<dbReference type="EMBL" id="JAXCLX010000003">
    <property type="protein sequence ID" value="MDY0873484.1"/>
    <property type="molecule type" value="Genomic_DNA"/>
</dbReference>
<name>A0ABU5E2P8_9PROT</name>
<evidence type="ECO:0000256" key="5">
    <source>
        <dbReference type="ARBA" id="ARBA00013198"/>
    </source>
</evidence>
<dbReference type="GO" id="GO:0017057">
    <property type="term" value="F:6-phosphogluconolactonase activity"/>
    <property type="evidence" value="ECO:0007669"/>
    <property type="project" value="UniProtKB-EC"/>
</dbReference>
<evidence type="ECO:0000259" key="8">
    <source>
        <dbReference type="Pfam" id="PF01182"/>
    </source>
</evidence>
<dbReference type="Pfam" id="PF01182">
    <property type="entry name" value="Glucosamine_iso"/>
    <property type="match status" value="1"/>
</dbReference>
<evidence type="ECO:0000313" key="9">
    <source>
        <dbReference type="EMBL" id="MDY0873484.1"/>
    </source>
</evidence>
<evidence type="ECO:0000256" key="6">
    <source>
        <dbReference type="ARBA" id="ARBA00020337"/>
    </source>
</evidence>
<dbReference type="InterPro" id="IPR006148">
    <property type="entry name" value="Glc/Gal-6P_isomerase"/>
</dbReference>
<gene>
    <name evidence="7 9" type="primary">pgl</name>
    <name evidence="9" type="ORF">SMD31_16210</name>
</gene>
<evidence type="ECO:0000256" key="1">
    <source>
        <dbReference type="ARBA" id="ARBA00000832"/>
    </source>
</evidence>
<dbReference type="InterPro" id="IPR039104">
    <property type="entry name" value="6PGL"/>
</dbReference>
<evidence type="ECO:0000256" key="4">
    <source>
        <dbReference type="ARBA" id="ARBA00010662"/>
    </source>
</evidence>
<dbReference type="SUPFAM" id="SSF100950">
    <property type="entry name" value="NagB/RpiA/CoA transferase-like"/>
    <property type="match status" value="1"/>
</dbReference>
<dbReference type="CDD" id="cd01400">
    <property type="entry name" value="6PGL"/>
    <property type="match status" value="1"/>
</dbReference>
<keyword evidence="10" id="KW-1185">Reference proteome</keyword>
<dbReference type="PANTHER" id="PTHR11054:SF0">
    <property type="entry name" value="6-PHOSPHOGLUCONOLACTONASE"/>
    <property type="match status" value="1"/>
</dbReference>
<comment type="similarity">
    <text evidence="4 7">Belongs to the glucosamine/galactosamine-6-phosphate isomerase family. 6-phosphogluconolactonase subfamily.</text>
</comment>